<evidence type="ECO:0000313" key="6">
    <source>
        <dbReference type="EMBL" id="CAH7676679.1"/>
    </source>
</evidence>
<feature type="compositionally biased region" description="Polar residues" evidence="5">
    <location>
        <begin position="138"/>
        <end position="156"/>
    </location>
</feature>
<feature type="coiled-coil region" evidence="4">
    <location>
        <begin position="85"/>
        <end position="137"/>
    </location>
</feature>
<dbReference type="AlphaFoldDB" id="A0AAV0B0W0"/>
<evidence type="ECO:0000256" key="5">
    <source>
        <dbReference type="SAM" id="MobiDB-lite"/>
    </source>
</evidence>
<evidence type="ECO:0000256" key="2">
    <source>
        <dbReference type="ARBA" id="ARBA00013807"/>
    </source>
</evidence>
<evidence type="ECO:0000256" key="1">
    <source>
        <dbReference type="ARBA" id="ARBA00009574"/>
    </source>
</evidence>
<evidence type="ECO:0000313" key="7">
    <source>
        <dbReference type="Proteomes" id="UP001153365"/>
    </source>
</evidence>
<gene>
    <name evidence="6" type="ORF">PPACK8108_LOCUS11832</name>
</gene>
<name>A0AAV0B0W0_PHAPC</name>
<sequence length="476" mass="54185">SVSHQTLKGENNPTGLESVMQCDYCERTSGWKSFFCETCLNERLLIHNSSLKRLGETHEATISRASRLLHQPAGVEDQRILRARKASLICLNQNLDSRLNRLQDRLESGRLVLNSKTERLVRRRERLEEANRYLQQQLQRSTVSSLRASSANDAPPSSTTQDTSSRSTRLETINQNWDHILKSLMIVRRSLMEELLKIYPITSNNLPSSQNGNCRHTKPCETRDRDDYALDEDSDPDQGEDNPLNKVEWRILGFCLPVSTDIQLYHHEEVSAAALYTSHLLRLSAMYLGIKFPFQMFMGPMLSIRAPPMSLLSQKYQSLYPLYLVPTTMTLVSTSSGPSASYISFLTGLCMLAYNGLYLFSTQTPTRAIQPSGNMSINPRLKADELLKNLYQCLRSNECVGTLSNLTGRQRLRRVQFSNSINHKVGYLGSELTGQDGFLNVSEFERFVCEVLGAERGRQRRRADEKKGMDEEWNIV</sequence>
<comment type="similarity">
    <text evidence="1">Belongs to the ATG14 family.</text>
</comment>
<dbReference type="EMBL" id="CALTRL010002775">
    <property type="protein sequence ID" value="CAH7676679.1"/>
    <property type="molecule type" value="Genomic_DNA"/>
</dbReference>
<comment type="caution">
    <text evidence="6">The sequence shown here is derived from an EMBL/GenBank/DDBJ whole genome shotgun (WGS) entry which is preliminary data.</text>
</comment>
<evidence type="ECO:0000256" key="3">
    <source>
        <dbReference type="ARBA" id="ARBA00023054"/>
    </source>
</evidence>
<dbReference type="PANTHER" id="PTHR15157">
    <property type="entry name" value="UV RADIATION RESISTANCE-ASSOCIATED GENE PROTEIN"/>
    <property type="match status" value="1"/>
</dbReference>
<dbReference type="Pfam" id="PF10186">
    <property type="entry name" value="ATG14"/>
    <property type="match status" value="1"/>
</dbReference>
<accession>A0AAV0B0W0</accession>
<dbReference type="GO" id="GO:0000323">
    <property type="term" value="C:lytic vacuole"/>
    <property type="evidence" value="ECO:0007669"/>
    <property type="project" value="TreeGrafter"/>
</dbReference>
<evidence type="ECO:0000256" key="4">
    <source>
        <dbReference type="SAM" id="Coils"/>
    </source>
</evidence>
<dbReference type="GO" id="GO:0032991">
    <property type="term" value="C:protein-containing complex"/>
    <property type="evidence" value="ECO:0007669"/>
    <property type="project" value="UniProtKB-ARBA"/>
</dbReference>
<dbReference type="PANTHER" id="PTHR15157:SF5">
    <property type="entry name" value="UV RADIATION RESISTANCE-ASSOCIATED GENE PROTEIN"/>
    <property type="match status" value="1"/>
</dbReference>
<organism evidence="6 7">
    <name type="scientific">Phakopsora pachyrhizi</name>
    <name type="common">Asian soybean rust disease fungus</name>
    <dbReference type="NCBI Taxonomy" id="170000"/>
    <lineage>
        <taxon>Eukaryota</taxon>
        <taxon>Fungi</taxon>
        <taxon>Dikarya</taxon>
        <taxon>Basidiomycota</taxon>
        <taxon>Pucciniomycotina</taxon>
        <taxon>Pucciniomycetes</taxon>
        <taxon>Pucciniales</taxon>
        <taxon>Phakopsoraceae</taxon>
        <taxon>Phakopsora</taxon>
    </lineage>
</organism>
<feature type="non-terminal residue" evidence="6">
    <location>
        <position position="1"/>
    </location>
</feature>
<dbReference type="InterPro" id="IPR018791">
    <property type="entry name" value="UV_resistance/autophagy_Atg14"/>
</dbReference>
<dbReference type="GO" id="GO:0035493">
    <property type="term" value="P:SNARE complex assembly"/>
    <property type="evidence" value="ECO:0007669"/>
    <property type="project" value="TreeGrafter"/>
</dbReference>
<keyword evidence="7" id="KW-1185">Reference proteome</keyword>
<feature type="compositionally biased region" description="Low complexity" evidence="5">
    <location>
        <begin position="157"/>
        <end position="167"/>
    </location>
</feature>
<dbReference type="GO" id="GO:0005768">
    <property type="term" value="C:endosome"/>
    <property type="evidence" value="ECO:0007669"/>
    <property type="project" value="TreeGrafter"/>
</dbReference>
<feature type="region of interest" description="Disordered" evidence="5">
    <location>
        <begin position="138"/>
        <end position="169"/>
    </location>
</feature>
<dbReference type="GO" id="GO:0000149">
    <property type="term" value="F:SNARE binding"/>
    <property type="evidence" value="ECO:0007669"/>
    <property type="project" value="TreeGrafter"/>
</dbReference>
<dbReference type="Proteomes" id="UP001153365">
    <property type="component" value="Unassembled WGS sequence"/>
</dbReference>
<protein>
    <recommendedName>
        <fullName evidence="2">Autophagy-related protein 14</fullName>
    </recommendedName>
</protein>
<proteinExistence type="inferred from homology"/>
<reference evidence="6" key="1">
    <citation type="submission" date="2022-06" db="EMBL/GenBank/DDBJ databases">
        <authorList>
            <consortium name="SYNGENTA / RWTH Aachen University"/>
        </authorList>
    </citation>
    <scope>NUCLEOTIDE SEQUENCE</scope>
</reference>
<keyword evidence="3 4" id="KW-0175">Coiled coil</keyword>